<dbReference type="CDD" id="cd10032">
    <property type="entry name" value="UDG-F6_HDG"/>
    <property type="match status" value="1"/>
</dbReference>
<dbReference type="STRING" id="28136.SAMN02745202_02407"/>
<accession>A0A1T4RS13</accession>
<reference evidence="1 2" key="1">
    <citation type="submission" date="2017-02" db="EMBL/GenBank/DDBJ databases">
        <authorList>
            <person name="Peterson S.W."/>
        </authorList>
    </citation>
    <scope>NUCLEOTIDE SEQUENCE [LARGE SCALE GENOMIC DNA]</scope>
    <source>
        <strain evidence="1 2">ATCC 43324</strain>
    </source>
</reference>
<gene>
    <name evidence="1" type="ORF">SAMN02745202_02407</name>
</gene>
<proteinExistence type="predicted"/>
<evidence type="ECO:0000313" key="2">
    <source>
        <dbReference type="Proteomes" id="UP000190065"/>
    </source>
</evidence>
<evidence type="ECO:0000313" key="1">
    <source>
        <dbReference type="EMBL" id="SKA18779.1"/>
    </source>
</evidence>
<protein>
    <submittedName>
        <fullName evidence="1">G/U mismatch-specific uracil-DNA glycosylase</fullName>
    </submittedName>
</protein>
<dbReference type="RefSeq" id="WP_200806381.1">
    <property type="nucleotide sequence ID" value="NZ_FUXK01000038.1"/>
</dbReference>
<dbReference type="Proteomes" id="UP000190065">
    <property type="component" value="Unassembled WGS sequence"/>
</dbReference>
<name>A0A1T4RS13_9BACT</name>
<dbReference type="Gene3D" id="3.40.470.10">
    <property type="entry name" value="Uracil-DNA glycosylase-like domain"/>
    <property type="match status" value="1"/>
</dbReference>
<dbReference type="InterPro" id="IPR036895">
    <property type="entry name" value="Uracil-DNA_glycosylase-like_sf"/>
</dbReference>
<dbReference type="SUPFAM" id="SSF52141">
    <property type="entry name" value="Uracil-DNA glycosylase-like"/>
    <property type="match status" value="1"/>
</dbReference>
<organism evidence="1 2">
    <name type="scientific">Segatella oulorum</name>
    <dbReference type="NCBI Taxonomy" id="28136"/>
    <lineage>
        <taxon>Bacteria</taxon>
        <taxon>Pseudomonadati</taxon>
        <taxon>Bacteroidota</taxon>
        <taxon>Bacteroidia</taxon>
        <taxon>Bacteroidales</taxon>
        <taxon>Prevotellaceae</taxon>
        <taxon>Segatella</taxon>
    </lineage>
</organism>
<sequence length="201" mass="23393">MMQPMETLTPQPIETHPFEPWLPKNARLLMLGTFPPAPKRWCMAWYYPNFQNDMWRIFGHVFFGDKLHFVDQEHKTFHLETLKTFLAETGVAIFDTGLRIRRTKNNASDKDLEIVEQADIDGLLRQLPQCKGVLAAGQLATQVFMQHFGIKQMPKMGCFAEFSFEGRTLRLYRVPSSSRAYPMAVEKKAAFYQKMFDDVLH</sequence>
<dbReference type="AlphaFoldDB" id="A0A1T4RS13"/>
<dbReference type="EMBL" id="FUXK01000038">
    <property type="protein sequence ID" value="SKA18779.1"/>
    <property type="molecule type" value="Genomic_DNA"/>
</dbReference>
<dbReference type="eggNOG" id="COG3663">
    <property type="taxonomic scope" value="Bacteria"/>
</dbReference>